<dbReference type="AlphaFoldDB" id="A0A0C9U863"/>
<keyword evidence="18" id="KW-1185">Reference proteome</keyword>
<keyword evidence="3" id="KW-0349">Heme</keyword>
<dbReference type="Proteomes" id="UP000054279">
    <property type="component" value="Unassembled WGS sequence"/>
</dbReference>
<feature type="disulfide bond" evidence="12">
    <location>
        <begin position="260"/>
        <end position="326"/>
    </location>
</feature>
<feature type="domain" description="Fungal ligninase C-terminal" evidence="16">
    <location>
        <begin position="272"/>
        <end position="348"/>
    </location>
</feature>
<evidence type="ECO:0000256" key="9">
    <source>
        <dbReference type="PIRSR" id="PIRSR601621-1"/>
    </source>
</evidence>
<evidence type="ECO:0000256" key="6">
    <source>
        <dbReference type="ARBA" id="ARBA00023002"/>
    </source>
</evidence>
<feature type="domain" description="Plant heme peroxidase family profile" evidence="15">
    <location>
        <begin position="62"/>
        <end position="184"/>
    </location>
</feature>
<feature type="signal peptide" evidence="13">
    <location>
        <begin position="1"/>
        <end position="20"/>
    </location>
</feature>
<evidence type="ECO:0000256" key="7">
    <source>
        <dbReference type="ARBA" id="ARBA00023004"/>
    </source>
</evidence>
<feature type="binding site" evidence="10">
    <location>
        <position position="197"/>
    </location>
    <ligand>
        <name>Ca(2+)</name>
        <dbReference type="ChEBI" id="CHEBI:29108"/>
        <label>2</label>
    </ligand>
</feature>
<dbReference type="InterPro" id="IPR044831">
    <property type="entry name" value="Ccp1-like"/>
</dbReference>
<accession>A0A0C9U863</accession>
<feature type="region of interest" description="Disordered" evidence="14">
    <location>
        <begin position="216"/>
        <end position="241"/>
    </location>
</feature>
<evidence type="ECO:0000256" key="5">
    <source>
        <dbReference type="ARBA" id="ARBA00022729"/>
    </source>
</evidence>
<feature type="chain" id="PRO_5006986373" description="Peroxidase" evidence="13">
    <location>
        <begin position="21"/>
        <end position="356"/>
    </location>
</feature>
<keyword evidence="12" id="KW-1015">Disulfide bond</keyword>
<evidence type="ECO:0000313" key="17">
    <source>
        <dbReference type="EMBL" id="KIJ30599.1"/>
    </source>
</evidence>
<evidence type="ECO:0000259" key="16">
    <source>
        <dbReference type="Pfam" id="PF11895"/>
    </source>
</evidence>
<evidence type="ECO:0000256" key="11">
    <source>
        <dbReference type="PIRSR" id="PIRSR601621-3"/>
    </source>
</evidence>
<dbReference type="GO" id="GO:0042744">
    <property type="term" value="P:hydrogen peroxide catabolic process"/>
    <property type="evidence" value="ECO:0007669"/>
    <property type="project" value="TreeGrafter"/>
</dbReference>
<organism evidence="17 18">
    <name type="scientific">Sphaerobolus stellatus (strain SS14)</name>
    <dbReference type="NCBI Taxonomy" id="990650"/>
    <lineage>
        <taxon>Eukaryota</taxon>
        <taxon>Fungi</taxon>
        <taxon>Dikarya</taxon>
        <taxon>Basidiomycota</taxon>
        <taxon>Agaricomycotina</taxon>
        <taxon>Agaricomycetes</taxon>
        <taxon>Phallomycetidae</taxon>
        <taxon>Geastrales</taxon>
        <taxon>Sphaerobolaceae</taxon>
        <taxon>Sphaerobolus</taxon>
    </lineage>
</organism>
<evidence type="ECO:0000256" key="8">
    <source>
        <dbReference type="ARBA" id="ARBA00023180"/>
    </source>
</evidence>
<dbReference type="PANTHER" id="PTHR31356:SF66">
    <property type="entry name" value="CATALASE-PEROXIDASE"/>
    <property type="match status" value="1"/>
</dbReference>
<evidence type="ECO:0000256" key="10">
    <source>
        <dbReference type="PIRSR" id="PIRSR601621-2"/>
    </source>
</evidence>
<dbReference type="InterPro" id="IPR024589">
    <property type="entry name" value="Ligninase_C"/>
</dbReference>
<reference evidence="17 18" key="1">
    <citation type="submission" date="2014-06" db="EMBL/GenBank/DDBJ databases">
        <title>Evolutionary Origins and Diversification of the Mycorrhizal Mutualists.</title>
        <authorList>
            <consortium name="DOE Joint Genome Institute"/>
            <consortium name="Mycorrhizal Genomics Consortium"/>
            <person name="Kohler A."/>
            <person name="Kuo A."/>
            <person name="Nagy L.G."/>
            <person name="Floudas D."/>
            <person name="Copeland A."/>
            <person name="Barry K.W."/>
            <person name="Cichocki N."/>
            <person name="Veneault-Fourrey C."/>
            <person name="LaButti K."/>
            <person name="Lindquist E.A."/>
            <person name="Lipzen A."/>
            <person name="Lundell T."/>
            <person name="Morin E."/>
            <person name="Murat C."/>
            <person name="Riley R."/>
            <person name="Ohm R."/>
            <person name="Sun H."/>
            <person name="Tunlid A."/>
            <person name="Henrissat B."/>
            <person name="Grigoriev I.V."/>
            <person name="Hibbett D.S."/>
            <person name="Martin F."/>
        </authorList>
    </citation>
    <scope>NUCLEOTIDE SEQUENCE [LARGE SCALE GENOMIC DNA]</scope>
    <source>
        <strain evidence="17 18">SS14</strain>
    </source>
</reference>
<feature type="binding site" evidence="10">
    <location>
        <position position="97"/>
    </location>
    <ligand>
        <name>Ca(2+)</name>
        <dbReference type="ChEBI" id="CHEBI:29108"/>
        <label>1</label>
    </ligand>
</feature>
<evidence type="ECO:0000256" key="14">
    <source>
        <dbReference type="SAM" id="MobiDB-lite"/>
    </source>
</evidence>
<evidence type="ECO:0000256" key="4">
    <source>
        <dbReference type="ARBA" id="ARBA00022723"/>
    </source>
</evidence>
<dbReference type="GO" id="GO:0034599">
    <property type="term" value="P:cellular response to oxidative stress"/>
    <property type="evidence" value="ECO:0007669"/>
    <property type="project" value="InterPro"/>
</dbReference>
<feature type="binding site" evidence="10">
    <location>
        <position position="93"/>
    </location>
    <ligand>
        <name>Ca(2+)</name>
        <dbReference type="ChEBI" id="CHEBI:29108"/>
        <label>1</label>
    </ligand>
</feature>
<dbReference type="PRINTS" id="PR00462">
    <property type="entry name" value="LIGNINASE"/>
</dbReference>
<feature type="active site" description="Proton acceptor" evidence="9">
    <location>
        <position position="74"/>
    </location>
</feature>
<feature type="binding site" evidence="10">
    <location>
        <position position="95"/>
    </location>
    <ligand>
        <name>Ca(2+)</name>
        <dbReference type="ChEBI" id="CHEBI:29108"/>
        <label>1</label>
    </ligand>
</feature>
<keyword evidence="10 13" id="KW-0106">Calcium</keyword>
<dbReference type="Gene3D" id="1.10.420.10">
    <property type="entry name" value="Peroxidase, domain 2"/>
    <property type="match status" value="1"/>
</dbReference>
<keyword evidence="2 13" id="KW-0575">Peroxidase</keyword>
<feature type="disulfide bond" evidence="12">
    <location>
        <begin position="42"/>
        <end position="296"/>
    </location>
</feature>
<feature type="region of interest" description="Disordered" evidence="14">
    <location>
        <begin position="168"/>
        <end position="191"/>
    </location>
</feature>
<dbReference type="Pfam" id="PF11895">
    <property type="entry name" value="Peroxidase_ext"/>
    <property type="match status" value="1"/>
</dbReference>
<dbReference type="Pfam" id="PF00141">
    <property type="entry name" value="peroxidase"/>
    <property type="match status" value="1"/>
</dbReference>
<dbReference type="GO" id="GO:0000302">
    <property type="term" value="P:response to reactive oxygen species"/>
    <property type="evidence" value="ECO:0007669"/>
    <property type="project" value="TreeGrafter"/>
</dbReference>
<keyword evidence="5 13" id="KW-0732">Signal</keyword>
<evidence type="ECO:0000256" key="3">
    <source>
        <dbReference type="ARBA" id="ARBA00022617"/>
    </source>
</evidence>
<dbReference type="SUPFAM" id="SSF48113">
    <property type="entry name" value="Heme-dependent peroxidases"/>
    <property type="match status" value="1"/>
</dbReference>
<name>A0A0C9U863_SPHS4</name>
<dbReference type="HOGENOM" id="CLU_041038_0_1_1"/>
<evidence type="ECO:0000256" key="2">
    <source>
        <dbReference type="ARBA" id="ARBA00022559"/>
    </source>
</evidence>
<sequence length="356" mass="37282">MPSKSLLLISFVTLAVSVNAASITPKRATCPDGATTTKNAACCSFFALAEDLQKKIFLNECGEDAHEALRFSFHEAITFSKVLAAQGKFPGGGADGSFLIFLDVEANFLPANAGLSDSVDFLLPVLGRHPDITAGYFVQFAGAVAVGNCPRAPRLQFMAGRLKVTAPGPQGLIPLPEDSVDNTERTTSTPLSPPLLSIATFSHLIPNSSLRHFSRELASPGTANSTSEAASPLPLTSGDESGELRLQSDFALARDPRTACTWQNFVNQKQAMTNAFANAMLKLSVVGVGASKHIDCSEAMPVPAAPNGKGASYPATKSFKDVQQACKAPFPSLPTNLGATETVIPHCPAGATDCDS</sequence>
<keyword evidence="4 10" id="KW-0479">Metal-binding</keyword>
<keyword evidence="6 13" id="KW-0560">Oxidoreductase</keyword>
<dbReference type="EMBL" id="KN837258">
    <property type="protein sequence ID" value="KIJ30599.1"/>
    <property type="molecule type" value="Genomic_DNA"/>
</dbReference>
<feature type="site" description="Transition state stabilizer" evidence="11">
    <location>
        <position position="70"/>
    </location>
</feature>
<dbReference type="InterPro" id="IPR002016">
    <property type="entry name" value="Haem_peroxidase"/>
</dbReference>
<protein>
    <recommendedName>
        <fullName evidence="13">Peroxidase</fullName>
        <ecNumber evidence="13">1.11.1.-</ecNumber>
    </recommendedName>
</protein>
<dbReference type="EC" id="1.11.1.-" evidence="13"/>
<evidence type="ECO:0000259" key="15">
    <source>
        <dbReference type="Pfam" id="PF00141"/>
    </source>
</evidence>
<dbReference type="PANTHER" id="PTHR31356">
    <property type="entry name" value="THYLAKOID LUMENAL 29 KDA PROTEIN, CHLOROPLASTIC-RELATED"/>
    <property type="match status" value="1"/>
</dbReference>
<dbReference type="Gene3D" id="1.10.520.10">
    <property type="match status" value="1"/>
</dbReference>
<keyword evidence="8" id="KW-0325">Glycoprotein</keyword>
<dbReference type="InterPro" id="IPR001621">
    <property type="entry name" value="Ligninase"/>
</dbReference>
<feature type="disulfide bond" evidence="12">
    <location>
        <begin position="30"/>
        <end position="43"/>
    </location>
</feature>
<keyword evidence="7" id="KW-0408">Iron</keyword>
<dbReference type="InterPro" id="IPR010255">
    <property type="entry name" value="Haem_peroxidase_sf"/>
</dbReference>
<evidence type="ECO:0000256" key="1">
    <source>
        <dbReference type="ARBA" id="ARBA00006089"/>
    </source>
</evidence>
<dbReference type="OrthoDB" id="2113341at2759"/>
<dbReference type="GO" id="GO:0004601">
    <property type="term" value="F:peroxidase activity"/>
    <property type="evidence" value="ECO:0007669"/>
    <property type="project" value="UniProtKB-KW"/>
</dbReference>
<proteinExistence type="inferred from homology"/>
<evidence type="ECO:0000313" key="18">
    <source>
        <dbReference type="Proteomes" id="UP000054279"/>
    </source>
</evidence>
<dbReference type="GO" id="GO:0020037">
    <property type="term" value="F:heme binding"/>
    <property type="evidence" value="ECO:0007669"/>
    <property type="project" value="UniProtKB-UniRule"/>
</dbReference>
<comment type="similarity">
    <text evidence="1 13">Belongs to the peroxidase family. Ligninase subfamily.</text>
</comment>
<comment type="cofactor">
    <cofactor evidence="10 13">
        <name>Ca(2+)</name>
        <dbReference type="ChEBI" id="CHEBI:29108"/>
    </cofactor>
    <text evidence="10 13">Binds 2 calcium ions per subunit.</text>
</comment>
<evidence type="ECO:0000256" key="12">
    <source>
        <dbReference type="PIRSR" id="PIRSR601621-4"/>
    </source>
</evidence>
<evidence type="ECO:0000256" key="13">
    <source>
        <dbReference type="RuleBase" id="RU363051"/>
    </source>
</evidence>
<dbReference type="GO" id="GO:0046872">
    <property type="term" value="F:metal ion binding"/>
    <property type="evidence" value="ECO:0007669"/>
    <property type="project" value="UniProtKB-UniRule"/>
</dbReference>
<gene>
    <name evidence="17" type="ORF">M422DRAFT_267848</name>
</gene>
<feature type="disulfide bond" evidence="12">
    <location>
        <begin position="61"/>
        <end position="149"/>
    </location>
</feature>